<gene>
    <name evidence="4" type="primary">novR</name>
    <name evidence="4" type="ORF">NTH_04386</name>
</gene>
<evidence type="ECO:0000313" key="4">
    <source>
        <dbReference type="EMBL" id="UUP19871.1"/>
    </source>
</evidence>
<dbReference type="Pfam" id="PF00596">
    <property type="entry name" value="Aldolase_II"/>
    <property type="match status" value="1"/>
</dbReference>
<geneLocation type="plasmid" evidence="4 5">
    <name>p1536_1</name>
</geneLocation>
<dbReference type="PANTHER" id="PTHR10672">
    <property type="entry name" value="ADDUCIN"/>
    <property type="match status" value="1"/>
</dbReference>
<evidence type="ECO:0000313" key="5">
    <source>
        <dbReference type="Proteomes" id="UP001342418"/>
    </source>
</evidence>
<comment type="similarity">
    <text evidence="1">Belongs to the aldolase class II family.</text>
</comment>
<dbReference type="InterPro" id="IPR001303">
    <property type="entry name" value="Aldolase_II/adducin_N"/>
</dbReference>
<protein>
    <submittedName>
        <fullName evidence="4">Decarboxylase NovR</fullName>
        <ecNumber evidence="4">4.1.-.-</ecNumber>
    </submittedName>
</protein>
<dbReference type="Gene3D" id="3.40.225.10">
    <property type="entry name" value="Class II aldolase/adducin N-terminal domain"/>
    <property type="match status" value="1"/>
</dbReference>
<keyword evidence="4" id="KW-0456">Lyase</keyword>
<name>A0ABY5MVN8_9HYPH</name>
<dbReference type="Proteomes" id="UP001342418">
    <property type="component" value="Plasmid p1536_1"/>
</dbReference>
<sequence>MTAHSRLADTQKRSGNDNEIQPRERIELTAAYRLIAHYHLDDSIFTHISSRAPREEGEHAFLINPFGLRFDEVTASSLVTVDINGDILRDDHGAGINKAGFTIHSAVHAARPDVHCVLHTHTVAGVAISSMEEGILPLNQWSLQFHKRVAFHDYEGIALDLGERERLVADLGDRNVMILRNHGLLTCGRTVGEAFALMFNMERACRAQLAIMSSGGTPRLIDEALAEKTARQYEGWDKHQTGNKPDPQWDAFQRLAIKHYPDLVD</sequence>
<dbReference type="InterPro" id="IPR036409">
    <property type="entry name" value="Aldolase_II/adducin_N_sf"/>
</dbReference>
<evidence type="ECO:0000259" key="3">
    <source>
        <dbReference type="SMART" id="SM01007"/>
    </source>
</evidence>
<dbReference type="EMBL" id="CP030942">
    <property type="protein sequence ID" value="UUP19871.1"/>
    <property type="molecule type" value="Genomic_DNA"/>
</dbReference>
<dbReference type="EC" id="4.1.-.-" evidence="4"/>
<evidence type="ECO:0000256" key="2">
    <source>
        <dbReference type="SAM" id="MobiDB-lite"/>
    </source>
</evidence>
<organism evidence="4 5">
    <name type="scientific">Nitratireductor thuwali</name>
    <dbReference type="NCBI Taxonomy" id="2267699"/>
    <lineage>
        <taxon>Bacteria</taxon>
        <taxon>Pseudomonadati</taxon>
        <taxon>Pseudomonadota</taxon>
        <taxon>Alphaproteobacteria</taxon>
        <taxon>Hyphomicrobiales</taxon>
        <taxon>Phyllobacteriaceae</taxon>
        <taxon>Nitratireductor</taxon>
    </lineage>
</organism>
<dbReference type="SMART" id="SM01007">
    <property type="entry name" value="Aldolase_II"/>
    <property type="match status" value="1"/>
</dbReference>
<reference evidence="4 5" key="1">
    <citation type="submission" date="2018-07" db="EMBL/GenBank/DDBJ databases">
        <title>Genome sequence of Nitratireductor thuwali#1536.</title>
        <authorList>
            <person name="Michoud G."/>
            <person name="Merlino G."/>
            <person name="Sefrji F.O."/>
            <person name="Daffonchio D."/>
        </authorList>
    </citation>
    <scope>NUCLEOTIDE SEQUENCE [LARGE SCALE GENOMIC DNA]</scope>
    <source>
        <strain evidence="4 5">Nit1536</strain>
        <plasmid evidence="4 5">p1536_1</plasmid>
    </source>
</reference>
<keyword evidence="4" id="KW-0614">Plasmid</keyword>
<dbReference type="SUPFAM" id="SSF53639">
    <property type="entry name" value="AraD/HMP-PK domain-like"/>
    <property type="match status" value="1"/>
</dbReference>
<dbReference type="InterPro" id="IPR051017">
    <property type="entry name" value="Aldolase-II_Adducin_sf"/>
</dbReference>
<dbReference type="GO" id="GO:0016829">
    <property type="term" value="F:lyase activity"/>
    <property type="evidence" value="ECO:0007669"/>
    <property type="project" value="UniProtKB-KW"/>
</dbReference>
<feature type="domain" description="Class II aldolase/adducin N-terminal" evidence="3">
    <location>
        <begin position="26"/>
        <end position="209"/>
    </location>
</feature>
<keyword evidence="5" id="KW-1185">Reference proteome</keyword>
<dbReference type="NCBIfam" id="NF005451">
    <property type="entry name" value="PRK07044.1"/>
    <property type="match status" value="1"/>
</dbReference>
<dbReference type="PANTHER" id="PTHR10672:SF3">
    <property type="entry name" value="PROTEIN HU-LI TAI SHAO"/>
    <property type="match status" value="1"/>
</dbReference>
<proteinExistence type="inferred from homology"/>
<accession>A0ABY5MVN8</accession>
<dbReference type="RefSeq" id="WP_338532065.1">
    <property type="nucleotide sequence ID" value="NZ_CP030942.1"/>
</dbReference>
<feature type="region of interest" description="Disordered" evidence="2">
    <location>
        <begin position="1"/>
        <end position="22"/>
    </location>
</feature>
<evidence type="ECO:0000256" key="1">
    <source>
        <dbReference type="ARBA" id="ARBA00037961"/>
    </source>
</evidence>